<dbReference type="GO" id="GO:0032259">
    <property type="term" value="P:methylation"/>
    <property type="evidence" value="ECO:0007669"/>
    <property type="project" value="UniProtKB-KW"/>
</dbReference>
<organism evidence="7 8">
    <name type="scientific">Alteraurantiacibacter aestuarii</name>
    <dbReference type="NCBI Taxonomy" id="650004"/>
    <lineage>
        <taxon>Bacteria</taxon>
        <taxon>Pseudomonadati</taxon>
        <taxon>Pseudomonadota</taxon>
        <taxon>Alphaproteobacteria</taxon>
        <taxon>Sphingomonadales</taxon>
        <taxon>Erythrobacteraceae</taxon>
        <taxon>Alteraurantiacibacter</taxon>
    </lineage>
</organism>
<dbReference type="InterPro" id="IPR002052">
    <property type="entry name" value="DNA_methylase_N6_adenine_CS"/>
</dbReference>
<dbReference type="InterPro" id="IPR029063">
    <property type="entry name" value="SAM-dependent_MTases_sf"/>
</dbReference>
<feature type="domain" description="Type II methyltransferase M.TaqI-like" evidence="6">
    <location>
        <begin position="832"/>
        <end position="898"/>
    </location>
</feature>
<dbReference type="GO" id="GO:0009007">
    <property type="term" value="F:site-specific DNA-methyltransferase (adenine-specific) activity"/>
    <property type="evidence" value="ECO:0007669"/>
    <property type="project" value="UniProtKB-EC"/>
</dbReference>
<dbReference type="GO" id="GO:0003676">
    <property type="term" value="F:nucleic acid binding"/>
    <property type="evidence" value="ECO:0007669"/>
    <property type="project" value="InterPro"/>
</dbReference>
<keyword evidence="8" id="KW-1185">Reference proteome</keyword>
<keyword evidence="2 7" id="KW-0489">Methyltransferase</keyword>
<comment type="catalytic activity">
    <reaction evidence="5">
        <text>a 2'-deoxyadenosine in DNA + S-adenosyl-L-methionine = an N(6)-methyl-2'-deoxyadenosine in DNA + S-adenosyl-L-homocysteine + H(+)</text>
        <dbReference type="Rhea" id="RHEA:15197"/>
        <dbReference type="Rhea" id="RHEA-COMP:12418"/>
        <dbReference type="Rhea" id="RHEA-COMP:12419"/>
        <dbReference type="ChEBI" id="CHEBI:15378"/>
        <dbReference type="ChEBI" id="CHEBI:57856"/>
        <dbReference type="ChEBI" id="CHEBI:59789"/>
        <dbReference type="ChEBI" id="CHEBI:90615"/>
        <dbReference type="ChEBI" id="CHEBI:90616"/>
        <dbReference type="EC" id="2.1.1.72"/>
    </reaction>
</comment>
<dbReference type="OrthoDB" id="9806213at2"/>
<gene>
    <name evidence="7" type="ORF">GRI32_00590</name>
</gene>
<keyword evidence="4" id="KW-0949">S-adenosyl-L-methionine</keyword>
<feature type="domain" description="Type II methyltransferase M.TaqI-like" evidence="6">
    <location>
        <begin position="547"/>
        <end position="812"/>
    </location>
</feature>
<dbReference type="PRINTS" id="PR00507">
    <property type="entry name" value="N12N6MTFRASE"/>
</dbReference>
<accession>A0A844ZI43</accession>
<evidence type="ECO:0000256" key="5">
    <source>
        <dbReference type="ARBA" id="ARBA00047942"/>
    </source>
</evidence>
<proteinExistence type="predicted"/>
<dbReference type="PANTHER" id="PTHR33841">
    <property type="entry name" value="DNA METHYLTRANSFERASE YEEA-RELATED"/>
    <property type="match status" value="1"/>
</dbReference>
<dbReference type="InterPro" id="IPR011639">
    <property type="entry name" value="MethylTrfase_TaqI-like_dom"/>
</dbReference>
<evidence type="ECO:0000256" key="3">
    <source>
        <dbReference type="ARBA" id="ARBA00022679"/>
    </source>
</evidence>
<dbReference type="Proteomes" id="UP000435243">
    <property type="component" value="Unassembled WGS sequence"/>
</dbReference>
<dbReference type="SUPFAM" id="SSF53335">
    <property type="entry name" value="S-adenosyl-L-methionine-dependent methyltransferases"/>
    <property type="match status" value="1"/>
</dbReference>
<dbReference type="Pfam" id="PF07669">
    <property type="entry name" value="Eco57I"/>
    <property type="match status" value="2"/>
</dbReference>
<evidence type="ECO:0000256" key="1">
    <source>
        <dbReference type="ARBA" id="ARBA00011900"/>
    </source>
</evidence>
<keyword evidence="3" id="KW-0808">Transferase</keyword>
<dbReference type="EMBL" id="WTYY01000001">
    <property type="protein sequence ID" value="MXO87234.1"/>
    <property type="molecule type" value="Genomic_DNA"/>
</dbReference>
<comment type="caution">
    <text evidence="7">The sequence shown here is derived from an EMBL/GenBank/DDBJ whole genome shotgun (WGS) entry which is preliminary data.</text>
</comment>
<dbReference type="RefSeq" id="WP_160589199.1">
    <property type="nucleotide sequence ID" value="NZ_BAAAFP010000002.1"/>
</dbReference>
<dbReference type="GO" id="GO:0006304">
    <property type="term" value="P:DNA modification"/>
    <property type="evidence" value="ECO:0007669"/>
    <property type="project" value="InterPro"/>
</dbReference>
<dbReference type="InterPro" id="IPR050953">
    <property type="entry name" value="N4_N6_ade-DNA_methylase"/>
</dbReference>
<evidence type="ECO:0000313" key="8">
    <source>
        <dbReference type="Proteomes" id="UP000435243"/>
    </source>
</evidence>
<protein>
    <recommendedName>
        <fullName evidence="1">site-specific DNA-methyltransferase (adenine-specific)</fullName>
        <ecNumber evidence="1">2.1.1.72</ecNumber>
    </recommendedName>
</protein>
<evidence type="ECO:0000256" key="4">
    <source>
        <dbReference type="ARBA" id="ARBA00022691"/>
    </source>
</evidence>
<evidence type="ECO:0000256" key="2">
    <source>
        <dbReference type="ARBA" id="ARBA00022603"/>
    </source>
</evidence>
<reference evidence="7 8" key="1">
    <citation type="submission" date="2019-12" db="EMBL/GenBank/DDBJ databases">
        <title>Genomic-based taxomic classification of the family Erythrobacteraceae.</title>
        <authorList>
            <person name="Xu L."/>
        </authorList>
    </citation>
    <scope>NUCLEOTIDE SEQUENCE [LARGE SCALE GENOMIC DNA]</scope>
    <source>
        <strain evidence="7 8">JCM 16339</strain>
    </source>
</reference>
<evidence type="ECO:0000313" key="7">
    <source>
        <dbReference type="EMBL" id="MXO87234.1"/>
    </source>
</evidence>
<sequence>MSRPGKRAADLGFAAITIEGGLISPEQITAIASATPDQKTAAEYGCPKGTSLRDEITRYFRIGQAHWQSFSTIDEPTVTQTAGFVRVLLEEAFGFSLAGPVTHDREGRRFRIAWEAKAGKVPIVVAAPATGEDGKLADGFTRAQPEFGDGPDGRIARRSPAVLLQDWLNANPDFYWGLVFAGDRVRLMRDNASFTRPAYIEADLGAIFRDEMFADFTALWLLIHNSRFGAEGAPASDCALERWREAGMRAGTAARDRLRGNVEDALLSLGQGFLDANPALRQKLDEGALSMSGYFEQLLRTVYRLIFLAVAEDRNLLHAPGASRAVRALYGENYGFAYLRDRSAQRGAHDHHQDAWEGVKIVFNALERGEGLLGLPALGSLFSRGLTPDLGQASLPNRALLAAIYKLGWLIDDKRRVRINWRDMATEELGSVYEGLLELVPMREDEGRTFTLDSGLKGNTRKTSGSYYTPDSLVQTLLDSALDPVLDRAEAEGGVEAILALRVIDPASGSGHFLLGAARRMATRVAQLRDSDAPDYHRALRDVVSSCIYGVDRNPMAVELAKVALWIESVSPGQPLGFLDANIRCGDALLGVFDLEALEQGIPDDAYKPLTGDSEDAAKYWNIKNKNEKKGQGAFDFDSGGGAMPPRKLAANLSTIRRMSEDTVSQVEKKREAFEAWRRDPDRYATKVACDLYTAAYLLPKLEVPENYQRGQVPTTADVWKKLGGGQIYGPLEAASVDAAEFARAFHWPLAFPDVLIGKGGFDVVLGNPPWEKFTILEREFFAAYSEIAEEANASKRKRLISAAFEKSPELAKIWGKEQRLVSAFGKFLRSSNRFKLSAVGELNLYPLFAELSLSLLSATGKSGLIVKSMMFTGSTWKGFTDYLITSGRLESVFDFKNWEMLFPTVGYHERYSLATFTGAVTETVLKLAVGLTHSRNLVQEGVIIKINREIPRQLNPDTGTLPQCESSEDLRILTRVATAFPTLGVSPWHAHYTSGLHMTSDAAELRDLEELQGAGYKLVGSWFALGEEVFAPVYEGKLIHQFDHRFATFDGIPPEKRFGIKAATITPTLEVKGQRDFEILPRYWVRGAFQEANLAARGLRDNWNIAFRDTTNVISNFRTAVGCVVGPAAFNYKAPNIVISKGDPRQSALFLSMFNSTPFDYLIRQKFYGANFTKSLLLQSFVVPPEAVAQHHDSLIDAVVALTNTSDSVIFFAKDLDRTHLSTTNPEERLMLRAWIDAVYFTAFGFARSEVEYVFGTFPIWKEKSENVWGRFRERDEALRFFENME</sequence>
<dbReference type="Gene3D" id="3.40.50.150">
    <property type="entry name" value="Vaccinia Virus protein VP39"/>
    <property type="match status" value="2"/>
</dbReference>
<dbReference type="PROSITE" id="PS00092">
    <property type="entry name" value="N6_MTASE"/>
    <property type="match status" value="1"/>
</dbReference>
<evidence type="ECO:0000259" key="6">
    <source>
        <dbReference type="Pfam" id="PF07669"/>
    </source>
</evidence>
<dbReference type="PANTHER" id="PTHR33841:SF1">
    <property type="entry name" value="DNA METHYLTRANSFERASE A"/>
    <property type="match status" value="1"/>
</dbReference>
<dbReference type="EC" id="2.1.1.72" evidence="1"/>
<name>A0A844ZI43_9SPHN</name>